<dbReference type="InterPro" id="IPR003749">
    <property type="entry name" value="ThiS/MoaD-like"/>
</dbReference>
<dbReference type="InterPro" id="IPR010035">
    <property type="entry name" value="Thi_S"/>
</dbReference>
<dbReference type="SUPFAM" id="SSF54285">
    <property type="entry name" value="MoaD/ThiS"/>
    <property type="match status" value="1"/>
</dbReference>
<organism evidence="1 2">
    <name type="scientific">Natronomicrosphaera hydrolytica</name>
    <dbReference type="NCBI Taxonomy" id="3242702"/>
    <lineage>
        <taxon>Bacteria</taxon>
        <taxon>Pseudomonadati</taxon>
        <taxon>Planctomycetota</taxon>
        <taxon>Phycisphaerae</taxon>
        <taxon>Phycisphaerales</taxon>
        <taxon>Phycisphaeraceae</taxon>
        <taxon>Natronomicrosphaera</taxon>
    </lineage>
</organism>
<dbReference type="InterPro" id="IPR016155">
    <property type="entry name" value="Mopterin_synth/thiamin_S_b"/>
</dbReference>
<dbReference type="EMBL" id="JBGUBD010000004">
    <property type="protein sequence ID" value="MFA9478365.1"/>
    <property type="molecule type" value="Genomic_DNA"/>
</dbReference>
<dbReference type="PANTHER" id="PTHR34472:SF1">
    <property type="entry name" value="SULFUR CARRIER PROTEIN THIS"/>
    <property type="match status" value="1"/>
</dbReference>
<proteinExistence type="predicted"/>
<evidence type="ECO:0000313" key="2">
    <source>
        <dbReference type="Proteomes" id="UP001575105"/>
    </source>
</evidence>
<comment type="caution">
    <text evidence="1">The sequence shown here is derived from an EMBL/GenBank/DDBJ whole genome shotgun (WGS) entry which is preliminary data.</text>
</comment>
<dbReference type="PANTHER" id="PTHR34472">
    <property type="entry name" value="SULFUR CARRIER PROTEIN THIS"/>
    <property type="match status" value="1"/>
</dbReference>
<dbReference type="Pfam" id="PF02597">
    <property type="entry name" value="ThiS"/>
    <property type="match status" value="1"/>
</dbReference>
<name>A0ABV4U436_9BACT</name>
<sequence>MNVTLNGEKQDVNARTVRELVEQLGMGKQAVAVEVNRELVPRKLHDSTELNEGDVIELVTLVGGG</sequence>
<reference evidence="1 2" key="1">
    <citation type="submission" date="2024-08" db="EMBL/GenBank/DDBJ databases">
        <title>Whole-genome sequencing of halo(alkali)philic microorganisms from hypersaline lakes.</title>
        <authorList>
            <person name="Sorokin D.Y."/>
            <person name="Merkel A.Y."/>
            <person name="Messina E."/>
            <person name="Yakimov M."/>
        </authorList>
    </citation>
    <scope>NUCLEOTIDE SEQUENCE [LARGE SCALE GENOMIC DNA]</scope>
    <source>
        <strain evidence="1 2">AB-hyl4</strain>
    </source>
</reference>
<accession>A0ABV4U436</accession>
<dbReference type="Gene3D" id="3.10.20.30">
    <property type="match status" value="1"/>
</dbReference>
<gene>
    <name evidence="1" type="primary">thiS</name>
    <name evidence="1" type="ORF">ACERK3_08655</name>
</gene>
<keyword evidence="2" id="KW-1185">Reference proteome</keyword>
<evidence type="ECO:0000313" key="1">
    <source>
        <dbReference type="EMBL" id="MFA9478365.1"/>
    </source>
</evidence>
<protein>
    <submittedName>
        <fullName evidence="1">Sulfur carrier protein ThiS</fullName>
    </submittedName>
</protein>
<dbReference type="InterPro" id="IPR012675">
    <property type="entry name" value="Beta-grasp_dom_sf"/>
</dbReference>
<dbReference type="NCBIfam" id="TIGR01683">
    <property type="entry name" value="thiS"/>
    <property type="match status" value="1"/>
</dbReference>
<dbReference type="Proteomes" id="UP001575105">
    <property type="component" value="Unassembled WGS sequence"/>
</dbReference>
<dbReference type="RefSeq" id="WP_425345287.1">
    <property type="nucleotide sequence ID" value="NZ_JBGUBD010000004.1"/>
</dbReference>
<dbReference type="CDD" id="cd00565">
    <property type="entry name" value="Ubl_ThiS"/>
    <property type="match status" value="1"/>
</dbReference>